<protein>
    <submittedName>
        <fullName evidence="1">Uncharacterized protein</fullName>
    </submittedName>
</protein>
<keyword evidence="2" id="KW-1185">Reference proteome</keyword>
<dbReference type="EMBL" id="CP044205">
    <property type="protein sequence ID" value="QFY44628.1"/>
    <property type="molecule type" value="Genomic_DNA"/>
</dbReference>
<evidence type="ECO:0000313" key="1">
    <source>
        <dbReference type="EMBL" id="QFY44628.1"/>
    </source>
</evidence>
<dbReference type="AlphaFoldDB" id="A0A5Q0BRC6"/>
<proteinExistence type="predicted"/>
<dbReference type="InParanoid" id="A0A5Q0BRC6"/>
<dbReference type="OrthoDB" id="9806359at2"/>
<gene>
    <name evidence="1" type="ORF">F6R98_20005</name>
</gene>
<reference evidence="1 2" key="1">
    <citation type="submission" date="2019-09" db="EMBL/GenBank/DDBJ databases">
        <title>Ecophysiology of the spiral-shaped methanotroph Methylospira mobilis as revealed by the complete genome sequence.</title>
        <authorList>
            <person name="Oshkin I.Y."/>
            <person name="Dedysh S.N."/>
            <person name="Miroshnikov K."/>
            <person name="Danilova O.V."/>
            <person name="Hakobyan A."/>
            <person name="Liesack W."/>
        </authorList>
    </citation>
    <scope>NUCLEOTIDE SEQUENCE [LARGE SCALE GENOMIC DNA]</scope>
    <source>
        <strain evidence="1 2">Shm1</strain>
    </source>
</reference>
<evidence type="ECO:0000313" key="2">
    <source>
        <dbReference type="Proteomes" id="UP000325755"/>
    </source>
</evidence>
<dbReference type="Proteomes" id="UP000325755">
    <property type="component" value="Chromosome"/>
</dbReference>
<organism evidence="1 2">
    <name type="scientific">Candidatus Methylospira mobilis</name>
    <dbReference type="NCBI Taxonomy" id="1808979"/>
    <lineage>
        <taxon>Bacteria</taxon>
        <taxon>Pseudomonadati</taxon>
        <taxon>Pseudomonadota</taxon>
        <taxon>Gammaproteobacteria</taxon>
        <taxon>Methylococcales</taxon>
        <taxon>Methylococcaceae</taxon>
        <taxon>Candidatus Methylospira</taxon>
    </lineage>
</organism>
<accession>A0A5Q0BRC6</accession>
<name>A0A5Q0BRC6_9GAMM</name>
<sequence>MKSFKYDKTRLLVWPEWGSSGIWHPSAVEGETHVQMVDHDALALSPDLTKRFERWIAWYDDYLPESPDKFPWDAFGNEGAELARLLAEFVGDSYHVECFKSD</sequence>
<dbReference type="KEGG" id="mmob:F6R98_20005"/>
<dbReference type="RefSeq" id="WP_153250591.1">
    <property type="nucleotide sequence ID" value="NZ_CP044205.1"/>
</dbReference>